<dbReference type="OrthoDB" id="277191at2759"/>
<reference evidence="1 2" key="1">
    <citation type="submission" date="2020-06" db="EMBL/GenBank/DDBJ databases">
        <title>Transcriptomic and genomic resources for Thalictrum thalictroides and T. hernandezii: Facilitating candidate gene discovery in an emerging model plant lineage.</title>
        <authorList>
            <person name="Arias T."/>
            <person name="Riano-Pachon D.M."/>
            <person name="Di Stilio V.S."/>
        </authorList>
    </citation>
    <scope>NUCLEOTIDE SEQUENCE [LARGE SCALE GENOMIC DNA]</scope>
    <source>
        <strain evidence="2">cv. WT478/WT964</strain>
        <tissue evidence="1">Leaves</tissue>
    </source>
</reference>
<name>A0A7J6WYN9_THATH</name>
<evidence type="ECO:0000313" key="2">
    <source>
        <dbReference type="Proteomes" id="UP000554482"/>
    </source>
</evidence>
<organism evidence="1 2">
    <name type="scientific">Thalictrum thalictroides</name>
    <name type="common">Rue-anemone</name>
    <name type="synonym">Anemone thalictroides</name>
    <dbReference type="NCBI Taxonomy" id="46969"/>
    <lineage>
        <taxon>Eukaryota</taxon>
        <taxon>Viridiplantae</taxon>
        <taxon>Streptophyta</taxon>
        <taxon>Embryophyta</taxon>
        <taxon>Tracheophyta</taxon>
        <taxon>Spermatophyta</taxon>
        <taxon>Magnoliopsida</taxon>
        <taxon>Ranunculales</taxon>
        <taxon>Ranunculaceae</taxon>
        <taxon>Thalictroideae</taxon>
        <taxon>Thalictrum</taxon>
    </lineage>
</organism>
<accession>A0A7J6WYN9</accession>
<comment type="caution">
    <text evidence="1">The sequence shown here is derived from an EMBL/GenBank/DDBJ whole genome shotgun (WGS) entry which is preliminary data.</text>
</comment>
<keyword evidence="2" id="KW-1185">Reference proteome</keyword>
<dbReference type="AlphaFoldDB" id="A0A7J6WYN9"/>
<protein>
    <submittedName>
        <fullName evidence="1">Uncharacterized protein</fullName>
    </submittedName>
</protein>
<evidence type="ECO:0000313" key="1">
    <source>
        <dbReference type="EMBL" id="KAF5201242.1"/>
    </source>
</evidence>
<dbReference type="Proteomes" id="UP000554482">
    <property type="component" value="Unassembled WGS sequence"/>
</dbReference>
<gene>
    <name evidence="1" type="ORF">FRX31_009187</name>
</gene>
<proteinExistence type="predicted"/>
<dbReference type="EMBL" id="JABWDY010009706">
    <property type="protein sequence ID" value="KAF5201242.1"/>
    <property type="molecule type" value="Genomic_DNA"/>
</dbReference>
<sequence length="159" mass="18268">MHASYDHNGEYLPKPPAQSNQIQFLPFFECPHYLLFNPEHLHSFRHTMNQLLPNHNHTTTSKQKTSLVIFVIPVQPNSIGKPVQELLKAVDDIITLKDIWFVTQKIVSSPLTMATWETLRMSQAMNLSAESSIRNEKIACPTAGLMPWQIACFLQFFMM</sequence>